<organism evidence="2 3">
    <name type="scientific">Aureobasidium melanogenum</name>
    <name type="common">Aureobasidium pullulans var. melanogenum</name>
    <dbReference type="NCBI Taxonomy" id="46634"/>
    <lineage>
        <taxon>Eukaryota</taxon>
        <taxon>Fungi</taxon>
        <taxon>Dikarya</taxon>
        <taxon>Ascomycota</taxon>
        <taxon>Pezizomycotina</taxon>
        <taxon>Dothideomycetes</taxon>
        <taxon>Dothideomycetidae</taxon>
        <taxon>Dothideales</taxon>
        <taxon>Saccotheciaceae</taxon>
        <taxon>Aureobasidium</taxon>
    </lineage>
</organism>
<sequence length="220" mass="24818">LEGKPGSRVVDILKCGLIVVEKSEISTSVGISGIVRQDPGDGVGFPAPVQWASLFYRGQLSEETFTNDQTGIGTGPAEPSHYQIVRKLDPDSVTEELAITRVLHALQKEMAKLARNPAPMSDIEVRQQERGSTNHQQPSLQRESRHLYVRDRSPVNSGRQQKSQDPYTRYRGPSYFSRQQESHDSYTRYRSPVKSSREQNIATLQSNDLMYDISRRNSRA</sequence>
<evidence type="ECO:0000313" key="3">
    <source>
        <dbReference type="Proteomes" id="UP000729357"/>
    </source>
</evidence>
<name>A0A9P8FTP5_AURME</name>
<feature type="compositionally biased region" description="Polar residues" evidence="1">
    <location>
        <begin position="130"/>
        <end position="141"/>
    </location>
</feature>
<dbReference type="Proteomes" id="UP000729357">
    <property type="component" value="Unassembled WGS sequence"/>
</dbReference>
<feature type="region of interest" description="Disordered" evidence="1">
    <location>
        <begin position="125"/>
        <end position="197"/>
    </location>
</feature>
<reference evidence="2" key="1">
    <citation type="journal article" date="2021" name="J Fungi (Basel)">
        <title>Virulence traits and population genomics of the black yeast Aureobasidium melanogenum.</title>
        <authorList>
            <person name="Cernosa A."/>
            <person name="Sun X."/>
            <person name="Gostincar C."/>
            <person name="Fang C."/>
            <person name="Gunde-Cimerman N."/>
            <person name="Song Z."/>
        </authorList>
    </citation>
    <scope>NUCLEOTIDE SEQUENCE</scope>
    <source>
        <strain evidence="2">EXF-9298</strain>
    </source>
</reference>
<feature type="non-terminal residue" evidence="2">
    <location>
        <position position="1"/>
    </location>
</feature>
<reference evidence="2" key="2">
    <citation type="submission" date="2021-08" db="EMBL/GenBank/DDBJ databases">
        <authorList>
            <person name="Gostincar C."/>
            <person name="Sun X."/>
            <person name="Song Z."/>
            <person name="Gunde-Cimerman N."/>
        </authorList>
    </citation>
    <scope>NUCLEOTIDE SEQUENCE</scope>
    <source>
        <strain evidence="2">EXF-9298</strain>
    </source>
</reference>
<feature type="non-terminal residue" evidence="2">
    <location>
        <position position="220"/>
    </location>
</feature>
<accession>A0A9P8FTP5</accession>
<evidence type="ECO:0000256" key="1">
    <source>
        <dbReference type="SAM" id="MobiDB-lite"/>
    </source>
</evidence>
<feature type="compositionally biased region" description="Basic and acidic residues" evidence="1">
    <location>
        <begin position="142"/>
        <end position="153"/>
    </location>
</feature>
<dbReference type="EMBL" id="JAHFXS010000916">
    <property type="protein sequence ID" value="KAG9980945.1"/>
    <property type="molecule type" value="Genomic_DNA"/>
</dbReference>
<gene>
    <name evidence="2" type="ORF">KCU98_g7807</name>
</gene>
<dbReference type="AlphaFoldDB" id="A0A9P8FTP5"/>
<evidence type="ECO:0000313" key="2">
    <source>
        <dbReference type="EMBL" id="KAG9980945.1"/>
    </source>
</evidence>
<proteinExistence type="predicted"/>
<feature type="compositionally biased region" description="Polar residues" evidence="1">
    <location>
        <begin position="154"/>
        <end position="166"/>
    </location>
</feature>
<keyword evidence="3" id="KW-1185">Reference proteome</keyword>
<comment type="caution">
    <text evidence="2">The sequence shown here is derived from an EMBL/GenBank/DDBJ whole genome shotgun (WGS) entry which is preliminary data.</text>
</comment>
<protein>
    <submittedName>
        <fullName evidence="2">Uncharacterized protein</fullName>
    </submittedName>
</protein>